<dbReference type="EMBL" id="AWWV01007601">
    <property type="protein sequence ID" value="OMO95707.1"/>
    <property type="molecule type" value="Genomic_DNA"/>
</dbReference>
<reference evidence="1 2" key="1">
    <citation type="submission" date="2013-09" db="EMBL/GenBank/DDBJ databases">
        <title>Corchorus capsularis genome sequencing.</title>
        <authorList>
            <person name="Alam M."/>
            <person name="Haque M.S."/>
            <person name="Islam M.S."/>
            <person name="Emdad E.M."/>
            <person name="Islam M.M."/>
            <person name="Ahmed B."/>
            <person name="Halim A."/>
            <person name="Hossen Q.M.M."/>
            <person name="Hossain M.Z."/>
            <person name="Ahmed R."/>
            <person name="Khan M.M."/>
            <person name="Islam R."/>
            <person name="Rashid M.M."/>
            <person name="Khan S.A."/>
            <person name="Rahman M.S."/>
            <person name="Alam M."/>
        </authorList>
    </citation>
    <scope>NUCLEOTIDE SEQUENCE [LARGE SCALE GENOMIC DNA]</scope>
    <source>
        <strain evidence="2">cv. CVL-1</strain>
        <tissue evidence="1">Whole seedling</tissue>
    </source>
</reference>
<sequence>STSSFCPCDIAIEKNQTVKISPKSLTSIAAIPPSPAPNISRFAHTELILNRRFSLPSKPHPTVR</sequence>
<keyword evidence="2" id="KW-1185">Reference proteome</keyword>
<gene>
    <name evidence="1" type="ORF">CCACVL1_05294</name>
</gene>
<dbReference type="Gramene" id="OMO95707">
    <property type="protein sequence ID" value="OMO95707"/>
    <property type="gene ID" value="CCACVL1_05294"/>
</dbReference>
<comment type="caution">
    <text evidence="1">The sequence shown here is derived from an EMBL/GenBank/DDBJ whole genome shotgun (WGS) entry which is preliminary data.</text>
</comment>
<organism evidence="1 2">
    <name type="scientific">Corchorus capsularis</name>
    <name type="common">Jute</name>
    <dbReference type="NCBI Taxonomy" id="210143"/>
    <lineage>
        <taxon>Eukaryota</taxon>
        <taxon>Viridiplantae</taxon>
        <taxon>Streptophyta</taxon>
        <taxon>Embryophyta</taxon>
        <taxon>Tracheophyta</taxon>
        <taxon>Spermatophyta</taxon>
        <taxon>Magnoliopsida</taxon>
        <taxon>eudicotyledons</taxon>
        <taxon>Gunneridae</taxon>
        <taxon>Pentapetalae</taxon>
        <taxon>rosids</taxon>
        <taxon>malvids</taxon>
        <taxon>Malvales</taxon>
        <taxon>Malvaceae</taxon>
        <taxon>Grewioideae</taxon>
        <taxon>Apeibeae</taxon>
        <taxon>Corchorus</taxon>
    </lineage>
</organism>
<proteinExistence type="predicted"/>
<name>A0A1R3JLW5_COCAP</name>
<dbReference type="Proteomes" id="UP000188268">
    <property type="component" value="Unassembled WGS sequence"/>
</dbReference>
<dbReference type="AlphaFoldDB" id="A0A1R3JLW5"/>
<protein>
    <submittedName>
        <fullName evidence="1">Uncharacterized protein</fullName>
    </submittedName>
</protein>
<feature type="non-terminal residue" evidence="1">
    <location>
        <position position="1"/>
    </location>
</feature>
<evidence type="ECO:0000313" key="1">
    <source>
        <dbReference type="EMBL" id="OMO95707.1"/>
    </source>
</evidence>
<evidence type="ECO:0000313" key="2">
    <source>
        <dbReference type="Proteomes" id="UP000188268"/>
    </source>
</evidence>
<accession>A0A1R3JLW5</accession>